<dbReference type="Gene3D" id="3.30.450.20">
    <property type="entry name" value="PAS domain"/>
    <property type="match status" value="1"/>
</dbReference>
<evidence type="ECO:0000256" key="1">
    <source>
        <dbReference type="ARBA" id="ARBA00000085"/>
    </source>
</evidence>
<keyword evidence="7" id="KW-0067">ATP-binding</keyword>
<keyword evidence="3" id="KW-0597">Phosphoprotein</keyword>
<evidence type="ECO:0000256" key="3">
    <source>
        <dbReference type="ARBA" id="ARBA00022553"/>
    </source>
</evidence>
<dbReference type="Pfam" id="PF02518">
    <property type="entry name" value="HATPase_c"/>
    <property type="match status" value="1"/>
</dbReference>
<dbReference type="Gene3D" id="3.30.565.10">
    <property type="entry name" value="Histidine kinase-like ATPase, C-terminal domain"/>
    <property type="match status" value="1"/>
</dbReference>
<dbReference type="InterPro" id="IPR005467">
    <property type="entry name" value="His_kinase_dom"/>
</dbReference>
<evidence type="ECO:0000256" key="2">
    <source>
        <dbReference type="ARBA" id="ARBA00012438"/>
    </source>
</evidence>
<dbReference type="Proteomes" id="UP001596170">
    <property type="component" value="Unassembled WGS sequence"/>
</dbReference>
<evidence type="ECO:0000313" key="11">
    <source>
        <dbReference type="Proteomes" id="UP001596170"/>
    </source>
</evidence>
<comment type="caution">
    <text evidence="10">The sequence shown here is derived from an EMBL/GenBank/DDBJ whole genome shotgun (WGS) entry which is preliminary data.</text>
</comment>
<evidence type="ECO:0000256" key="7">
    <source>
        <dbReference type="ARBA" id="ARBA00022840"/>
    </source>
</evidence>
<dbReference type="Pfam" id="PF13426">
    <property type="entry name" value="PAS_9"/>
    <property type="match status" value="1"/>
</dbReference>
<keyword evidence="6" id="KW-0418">Kinase</keyword>
<organism evidence="10 11">
    <name type="scientific">Paenisporosarcina macmurdoensis</name>
    <dbReference type="NCBI Taxonomy" id="212659"/>
    <lineage>
        <taxon>Bacteria</taxon>
        <taxon>Bacillati</taxon>
        <taxon>Bacillota</taxon>
        <taxon>Bacilli</taxon>
        <taxon>Bacillales</taxon>
        <taxon>Caryophanaceae</taxon>
        <taxon>Paenisporosarcina</taxon>
    </lineage>
</organism>
<sequence length="357" mass="40427">MNQVLESLKSKDMIQNEMMYREIVEYSVETIFIHVDHEILYINQAGSDFLKGSKKDIIGADPLCIIQDVFKPMIVERFRKAMLASGPIEVIEQTIARLDGSYVDVEFYCHPVQFGGRKAIQTGLRDITERKNTERQLNEREKLASIGQMAVGIAHEVKNPLTSVKGFLQLVKETNTHPYLQAMESELEKAIDTLQNLLQVSKPNLYEEPMIEIDLCKELSSLIFLFQDKLYNTEIEMDLRNSDQMIVGKKNLFLKAFFNLIKNALEAMPEKGKIRIEHYFQNDCIHVKISDNGIGIPKDKIDCLGTPFYSSKGEGTGLGLTQVFTTVREYGGTVQVQSELGIGTTFLVQLPLHPTIG</sequence>
<evidence type="ECO:0000256" key="8">
    <source>
        <dbReference type="ARBA" id="ARBA00023012"/>
    </source>
</evidence>
<keyword evidence="5" id="KW-0547">Nucleotide-binding</keyword>
<evidence type="ECO:0000313" key="10">
    <source>
        <dbReference type="EMBL" id="MFC6041246.1"/>
    </source>
</evidence>
<dbReference type="PANTHER" id="PTHR43065">
    <property type="entry name" value="SENSOR HISTIDINE KINASE"/>
    <property type="match status" value="1"/>
</dbReference>
<dbReference type="InterPro" id="IPR003661">
    <property type="entry name" value="HisK_dim/P_dom"/>
</dbReference>
<evidence type="ECO:0000256" key="6">
    <source>
        <dbReference type="ARBA" id="ARBA00022777"/>
    </source>
</evidence>
<evidence type="ECO:0000256" key="5">
    <source>
        <dbReference type="ARBA" id="ARBA00022741"/>
    </source>
</evidence>
<dbReference type="InterPro" id="IPR035965">
    <property type="entry name" value="PAS-like_dom_sf"/>
</dbReference>
<dbReference type="InterPro" id="IPR004358">
    <property type="entry name" value="Sig_transdc_His_kin-like_C"/>
</dbReference>
<accession>A0ABW1LCN6</accession>
<dbReference type="InterPro" id="IPR003594">
    <property type="entry name" value="HATPase_dom"/>
</dbReference>
<protein>
    <recommendedName>
        <fullName evidence="2">histidine kinase</fullName>
        <ecNumber evidence="2">2.7.13.3</ecNumber>
    </recommendedName>
</protein>
<keyword evidence="8" id="KW-0902">Two-component regulatory system</keyword>
<dbReference type="SUPFAM" id="SSF55874">
    <property type="entry name" value="ATPase domain of HSP90 chaperone/DNA topoisomerase II/histidine kinase"/>
    <property type="match status" value="1"/>
</dbReference>
<dbReference type="Gene3D" id="1.10.287.130">
    <property type="match status" value="1"/>
</dbReference>
<dbReference type="SUPFAM" id="SSF55785">
    <property type="entry name" value="PYP-like sensor domain (PAS domain)"/>
    <property type="match status" value="1"/>
</dbReference>
<proteinExistence type="predicted"/>
<dbReference type="EC" id="2.7.13.3" evidence="2"/>
<gene>
    <name evidence="10" type="ORF">ACFPYN_17715</name>
</gene>
<dbReference type="CDD" id="cd00075">
    <property type="entry name" value="HATPase"/>
    <property type="match status" value="1"/>
</dbReference>
<dbReference type="EMBL" id="JBHSRI010000038">
    <property type="protein sequence ID" value="MFC6041246.1"/>
    <property type="molecule type" value="Genomic_DNA"/>
</dbReference>
<dbReference type="InterPro" id="IPR036097">
    <property type="entry name" value="HisK_dim/P_sf"/>
</dbReference>
<evidence type="ECO:0000259" key="9">
    <source>
        <dbReference type="PROSITE" id="PS50109"/>
    </source>
</evidence>
<dbReference type="Pfam" id="PF00512">
    <property type="entry name" value="HisKA"/>
    <property type="match status" value="1"/>
</dbReference>
<feature type="domain" description="Histidine kinase" evidence="9">
    <location>
        <begin position="152"/>
        <end position="354"/>
    </location>
</feature>
<dbReference type="RefSeq" id="WP_377736008.1">
    <property type="nucleotide sequence ID" value="NZ_JBHSRI010000038.1"/>
</dbReference>
<dbReference type="InterPro" id="IPR000014">
    <property type="entry name" value="PAS"/>
</dbReference>
<dbReference type="SMART" id="SM00388">
    <property type="entry name" value="HisKA"/>
    <property type="match status" value="1"/>
</dbReference>
<reference evidence="11" key="1">
    <citation type="journal article" date="2019" name="Int. J. Syst. Evol. Microbiol.">
        <title>The Global Catalogue of Microorganisms (GCM) 10K type strain sequencing project: providing services to taxonomists for standard genome sequencing and annotation.</title>
        <authorList>
            <consortium name="The Broad Institute Genomics Platform"/>
            <consortium name="The Broad Institute Genome Sequencing Center for Infectious Disease"/>
            <person name="Wu L."/>
            <person name="Ma J."/>
        </authorList>
    </citation>
    <scope>NUCLEOTIDE SEQUENCE [LARGE SCALE GENOMIC DNA]</scope>
    <source>
        <strain evidence="11">CCUG 54527</strain>
    </source>
</reference>
<keyword evidence="11" id="KW-1185">Reference proteome</keyword>
<evidence type="ECO:0000256" key="4">
    <source>
        <dbReference type="ARBA" id="ARBA00022679"/>
    </source>
</evidence>
<dbReference type="SUPFAM" id="SSF47384">
    <property type="entry name" value="Homodimeric domain of signal transducing histidine kinase"/>
    <property type="match status" value="1"/>
</dbReference>
<dbReference type="PANTHER" id="PTHR43065:SF46">
    <property type="entry name" value="C4-DICARBOXYLATE TRANSPORT SENSOR PROTEIN DCTB"/>
    <property type="match status" value="1"/>
</dbReference>
<name>A0ABW1LCN6_9BACL</name>
<dbReference type="CDD" id="cd00082">
    <property type="entry name" value="HisKA"/>
    <property type="match status" value="1"/>
</dbReference>
<keyword evidence="4" id="KW-0808">Transferase</keyword>
<comment type="catalytic activity">
    <reaction evidence="1">
        <text>ATP + protein L-histidine = ADP + protein N-phospho-L-histidine.</text>
        <dbReference type="EC" id="2.7.13.3"/>
    </reaction>
</comment>
<dbReference type="InterPro" id="IPR036890">
    <property type="entry name" value="HATPase_C_sf"/>
</dbReference>
<dbReference type="PROSITE" id="PS50109">
    <property type="entry name" value="HIS_KIN"/>
    <property type="match status" value="1"/>
</dbReference>
<dbReference type="SMART" id="SM00387">
    <property type="entry name" value="HATPase_c"/>
    <property type="match status" value="1"/>
</dbReference>
<dbReference type="PRINTS" id="PR00344">
    <property type="entry name" value="BCTRLSENSOR"/>
</dbReference>
<dbReference type="NCBIfam" id="TIGR00229">
    <property type="entry name" value="sensory_box"/>
    <property type="match status" value="1"/>
</dbReference>